<feature type="region of interest" description="Disordered" evidence="1">
    <location>
        <begin position="41"/>
        <end position="63"/>
    </location>
</feature>
<dbReference type="EMBL" id="FNJB01000012">
    <property type="protein sequence ID" value="SDP69303.1"/>
    <property type="molecule type" value="Genomic_DNA"/>
</dbReference>
<evidence type="ECO:0000256" key="2">
    <source>
        <dbReference type="SAM" id="SignalP"/>
    </source>
</evidence>
<dbReference type="Proteomes" id="UP000199651">
    <property type="component" value="Unassembled WGS sequence"/>
</dbReference>
<feature type="signal peptide" evidence="2">
    <location>
        <begin position="1"/>
        <end position="36"/>
    </location>
</feature>
<evidence type="ECO:0000313" key="4">
    <source>
        <dbReference type="Proteomes" id="UP000199651"/>
    </source>
</evidence>
<evidence type="ECO:0000256" key="1">
    <source>
        <dbReference type="SAM" id="MobiDB-lite"/>
    </source>
</evidence>
<reference evidence="4" key="1">
    <citation type="submission" date="2016-10" db="EMBL/GenBank/DDBJ databases">
        <authorList>
            <person name="Varghese N."/>
            <person name="Submissions S."/>
        </authorList>
    </citation>
    <scope>NUCLEOTIDE SEQUENCE [LARGE SCALE GENOMIC DNA]</scope>
    <source>
        <strain evidence="4">IBRC-M 10655</strain>
    </source>
</reference>
<dbReference type="SUPFAM" id="SSF53474">
    <property type="entry name" value="alpha/beta-Hydrolases"/>
    <property type="match status" value="1"/>
</dbReference>
<feature type="chain" id="PRO_5039156914" evidence="2">
    <location>
        <begin position="37"/>
        <end position="415"/>
    </location>
</feature>
<dbReference type="InterPro" id="IPR005152">
    <property type="entry name" value="Lipase_secreted"/>
</dbReference>
<dbReference type="PANTHER" id="PTHR34853">
    <property type="match status" value="1"/>
</dbReference>
<keyword evidence="2" id="KW-0732">Signal</keyword>
<dbReference type="Gene3D" id="1.10.260.130">
    <property type="match status" value="1"/>
</dbReference>
<keyword evidence="4" id="KW-1185">Reference proteome</keyword>
<protein>
    <submittedName>
        <fullName evidence="3">Secretory lipase</fullName>
    </submittedName>
</protein>
<dbReference type="InterPro" id="IPR029058">
    <property type="entry name" value="AB_hydrolase_fold"/>
</dbReference>
<organism evidence="3 4">
    <name type="scientific">Actinokineospora alba</name>
    <dbReference type="NCBI Taxonomy" id="504798"/>
    <lineage>
        <taxon>Bacteria</taxon>
        <taxon>Bacillati</taxon>
        <taxon>Actinomycetota</taxon>
        <taxon>Actinomycetes</taxon>
        <taxon>Pseudonocardiales</taxon>
        <taxon>Pseudonocardiaceae</taxon>
        <taxon>Actinokineospora</taxon>
    </lineage>
</organism>
<dbReference type="GO" id="GO:0004806">
    <property type="term" value="F:triacylglycerol lipase activity"/>
    <property type="evidence" value="ECO:0007669"/>
    <property type="project" value="InterPro"/>
</dbReference>
<gene>
    <name evidence="3" type="ORF">SAMN05192558_11246</name>
</gene>
<dbReference type="RefSeq" id="WP_324187079.1">
    <property type="nucleotide sequence ID" value="NZ_SNXU01000001.1"/>
</dbReference>
<sequence>MRSLFTHSSQKAARRKSRLSALATVLMVAASAVALAATPSAAAGPAPADPGPNDDSFYTPPSPLPAGAPGDVIRWRPSPAPQFTGTVNSWQVMYLSADEDGAPNAVTGTILVPKTANPATAPIVSFASGTHGGAFRCAPSSMLAVGAGYERPAIADMLKAGYAVVMTDYAGYHVKPKTTYITGLSEGRAVIDMVRAGQKLPAAKLSTTAPVFFRGYSQGGGAALWAGQLQPEYGQDVKLAGVVAGGVPGDLVQVTLKLDGSRGFGFLLYALVGLNNAYPEINLASYLNDAGRAAVADVENEACTLELVVKYKNKALSEFTTDTPVQEALLAAVAKNKLGTMPVKVPVLQYHGSNDDIVAFGQADTLHKTYCRAGVNLTWKTYPTDHITGIFDGNADAMTFLKDRVAGTPATPNCP</sequence>
<accession>A0A1H0UT55</accession>
<dbReference type="PIRSF" id="PIRSF029171">
    <property type="entry name" value="Esterase_LipA"/>
    <property type="match status" value="1"/>
</dbReference>
<evidence type="ECO:0000313" key="3">
    <source>
        <dbReference type="EMBL" id="SDP69303.1"/>
    </source>
</evidence>
<dbReference type="AlphaFoldDB" id="A0A1H0UT55"/>
<dbReference type="STRING" id="504798.SAMN05421871_107358"/>
<dbReference type="PANTHER" id="PTHR34853:SF1">
    <property type="entry name" value="LIPASE 5"/>
    <property type="match status" value="1"/>
</dbReference>
<dbReference type="Gene3D" id="3.40.50.1820">
    <property type="entry name" value="alpha/beta hydrolase"/>
    <property type="match status" value="1"/>
</dbReference>
<name>A0A1H0UT55_9PSEU</name>
<proteinExistence type="predicted"/>
<dbReference type="GO" id="GO:0016042">
    <property type="term" value="P:lipid catabolic process"/>
    <property type="evidence" value="ECO:0007669"/>
    <property type="project" value="InterPro"/>
</dbReference>
<dbReference type="Pfam" id="PF03583">
    <property type="entry name" value="LIP"/>
    <property type="match status" value="1"/>
</dbReference>